<dbReference type="Pfam" id="PF04587">
    <property type="entry name" value="ADP_PFK_GK"/>
    <property type="match status" value="1"/>
</dbReference>
<keyword evidence="6" id="KW-0324">Glycolysis</keyword>
<sequence length="393" mass="43218">MGERIVLGLGNNIDYEIVWDSRVFEQLIVEYGITASELCINKSIANTRDLVISILGFLSSETGGERFVASPEIIEDFARRFQYKITLGGTSVRAAIAMRKLGYTAALHLVTMNDHVRRLIPQDSPWVCSNDRENVYPHLIVQYCQGTRIEAGDIRIHTNHSSRMIYVNDDDNLVMKLSPELVSLAADARVFLISGFNAMHDSDLLANRLEQLLNILAALPSKPLVFYEDACFHEPALITQVHRALSAVIDIYSLNENELQEYLGRKIALLDANDVYAALNALTQMISVPVFVIHTQYWALAFGSNTDRYANALKGGVTMATTRFRCGDEFSSADYWETAGLPAHPEGATFAAALNHLAGKTVCCVPVAQVKQTDATTVGLGDAFVGGFLPALG</sequence>
<accession>A0A0S6VPY1</accession>
<keyword evidence="3" id="KW-0479">Metal-binding</keyword>
<evidence type="ECO:0000256" key="6">
    <source>
        <dbReference type="ARBA" id="ARBA00023152"/>
    </source>
</evidence>
<evidence type="ECO:0000256" key="4">
    <source>
        <dbReference type="ARBA" id="ARBA00022777"/>
    </source>
</evidence>
<dbReference type="InterPro" id="IPR029056">
    <property type="entry name" value="Ribokinase-like"/>
</dbReference>
<evidence type="ECO:0000313" key="8">
    <source>
        <dbReference type="Proteomes" id="UP000030700"/>
    </source>
</evidence>
<dbReference type="PANTHER" id="PTHR21208">
    <property type="entry name" value="ADP-DEPENDENT GLUCOKINASE"/>
    <property type="match status" value="1"/>
</dbReference>
<dbReference type="HOGENOM" id="CLU_686633_0_0_0"/>
<protein>
    <recommendedName>
        <fullName evidence="9">ADP-dependent glucokinase</fullName>
    </recommendedName>
</protein>
<dbReference type="EMBL" id="DF820455">
    <property type="protein sequence ID" value="GAK49141.1"/>
    <property type="molecule type" value="Genomic_DNA"/>
</dbReference>
<keyword evidence="4" id="KW-0418">Kinase</keyword>
<keyword evidence="2" id="KW-0808">Transferase</keyword>
<organism evidence="7">
    <name type="scientific">Candidatus Moduliflexus flocculans</name>
    <dbReference type="NCBI Taxonomy" id="1499966"/>
    <lineage>
        <taxon>Bacteria</taxon>
        <taxon>Candidatus Moduliflexota</taxon>
        <taxon>Candidatus Moduliflexia</taxon>
        <taxon>Candidatus Moduliflexales</taxon>
        <taxon>Candidatus Moduliflexaceae</taxon>
    </lineage>
</organism>
<keyword evidence="8" id="KW-1185">Reference proteome</keyword>
<evidence type="ECO:0000256" key="5">
    <source>
        <dbReference type="ARBA" id="ARBA00022842"/>
    </source>
</evidence>
<dbReference type="GO" id="GO:0006006">
    <property type="term" value="P:glucose metabolic process"/>
    <property type="evidence" value="ECO:0007669"/>
    <property type="project" value="TreeGrafter"/>
</dbReference>
<reference evidence="7" key="1">
    <citation type="journal article" date="2015" name="PeerJ">
        <title>First genomic representation of candidate bacterial phylum KSB3 points to enhanced environmental sensing as a trigger of wastewater bulking.</title>
        <authorList>
            <person name="Sekiguchi Y."/>
            <person name="Ohashi A."/>
            <person name="Parks D.H."/>
            <person name="Yamauchi T."/>
            <person name="Tyson G.W."/>
            <person name="Hugenholtz P."/>
        </authorList>
    </citation>
    <scope>NUCLEOTIDE SEQUENCE [LARGE SCALE GENOMIC DNA]</scope>
</reference>
<dbReference type="InterPro" id="IPR007666">
    <property type="entry name" value="ADP_PFK/GK"/>
</dbReference>
<keyword evidence="5" id="KW-0460">Magnesium</keyword>
<dbReference type="GO" id="GO:0006096">
    <property type="term" value="P:glycolytic process"/>
    <property type="evidence" value="ECO:0007669"/>
    <property type="project" value="UniProtKB-KW"/>
</dbReference>
<dbReference type="PANTHER" id="PTHR21208:SF1">
    <property type="entry name" value="ADP-DEPENDENT GLUCOKINASE"/>
    <property type="match status" value="1"/>
</dbReference>
<evidence type="ECO:0008006" key="9">
    <source>
        <dbReference type="Google" id="ProtNLM"/>
    </source>
</evidence>
<name>A0A0S6VPY1_9BACT</name>
<dbReference type="GO" id="GO:0046872">
    <property type="term" value="F:metal ion binding"/>
    <property type="evidence" value="ECO:0007669"/>
    <property type="project" value="UniProtKB-KW"/>
</dbReference>
<dbReference type="STRING" id="1499966.U14_00359"/>
<dbReference type="Proteomes" id="UP000030700">
    <property type="component" value="Unassembled WGS sequence"/>
</dbReference>
<evidence type="ECO:0000256" key="1">
    <source>
        <dbReference type="ARBA" id="ARBA00022490"/>
    </source>
</evidence>
<evidence type="ECO:0000256" key="2">
    <source>
        <dbReference type="ARBA" id="ARBA00022679"/>
    </source>
</evidence>
<gene>
    <name evidence="7" type="ORF">U14_00359</name>
</gene>
<dbReference type="AlphaFoldDB" id="A0A0S6VPY1"/>
<dbReference type="SUPFAM" id="SSF53613">
    <property type="entry name" value="Ribokinase-like"/>
    <property type="match status" value="1"/>
</dbReference>
<dbReference type="Gene3D" id="3.40.1190.20">
    <property type="match status" value="1"/>
</dbReference>
<dbReference type="GO" id="GO:0043843">
    <property type="term" value="F:ADP-specific glucokinase activity"/>
    <property type="evidence" value="ECO:0007669"/>
    <property type="project" value="TreeGrafter"/>
</dbReference>
<keyword evidence="1" id="KW-0963">Cytoplasm</keyword>
<evidence type="ECO:0000313" key="7">
    <source>
        <dbReference type="EMBL" id="GAK49141.1"/>
    </source>
</evidence>
<proteinExistence type="predicted"/>
<dbReference type="PROSITE" id="PS51255">
    <property type="entry name" value="ADPK"/>
    <property type="match status" value="1"/>
</dbReference>
<evidence type="ECO:0000256" key="3">
    <source>
        <dbReference type="ARBA" id="ARBA00022723"/>
    </source>
</evidence>